<evidence type="ECO:0000313" key="2">
    <source>
        <dbReference type="WBParaSite" id="RSKR_0000501300.1"/>
    </source>
</evidence>
<sequence length="331" mass="37264">MERLNDQTRQYILEAIQSTAKWQLPTTGETWDNYKGTIPSITQIGVIGGGTMGAGIVIASASASYQVILIENNPNVIEAIFESMPIKKELFCKLKSILKPSCLVGSNTSSLDIDELADAIKPFNFIGMHFFNAPHIIKIIEIVYGNSTRGLSVATVFEVTQKMEKFPVLVKSCVGFLFNRLLFVYVGIVSELANGFGLYPSQVDGIFKQFGFLMGPMTMSDMNGLDVYSKICEEHDMTFGELQKWLVSQERYGRKTGRGFFKYDAKGIKSNDEEVERKIDSLKKYQRKDFGLESDQDIIQFVLFPYINEAFKCLEEGIIDSPQSIDLMKYV</sequence>
<dbReference type="WBParaSite" id="RSKR_0000501300.1">
    <property type="protein sequence ID" value="RSKR_0000501300.1"/>
    <property type="gene ID" value="RSKR_0000501300"/>
</dbReference>
<organism evidence="1 2">
    <name type="scientific">Rhabditophanes sp. KR3021</name>
    <dbReference type="NCBI Taxonomy" id="114890"/>
    <lineage>
        <taxon>Eukaryota</taxon>
        <taxon>Metazoa</taxon>
        <taxon>Ecdysozoa</taxon>
        <taxon>Nematoda</taxon>
        <taxon>Chromadorea</taxon>
        <taxon>Rhabditida</taxon>
        <taxon>Tylenchina</taxon>
        <taxon>Panagrolaimomorpha</taxon>
        <taxon>Strongyloidoidea</taxon>
        <taxon>Alloionematidae</taxon>
        <taxon>Rhabditophanes</taxon>
    </lineage>
</organism>
<reference evidence="2" key="1">
    <citation type="submission" date="2016-11" db="UniProtKB">
        <authorList>
            <consortium name="WormBaseParasite"/>
        </authorList>
    </citation>
    <scope>IDENTIFICATION</scope>
    <source>
        <strain evidence="2">KR3021</strain>
    </source>
</reference>
<protein>
    <submittedName>
        <fullName evidence="2">3HCDH domain-containing protein</fullName>
    </submittedName>
</protein>
<evidence type="ECO:0000313" key="1">
    <source>
        <dbReference type="Proteomes" id="UP000095286"/>
    </source>
</evidence>
<proteinExistence type="predicted"/>
<accession>A0AC35TWC3</accession>
<dbReference type="Proteomes" id="UP000095286">
    <property type="component" value="Unplaced"/>
</dbReference>
<name>A0AC35TWC3_9BILA</name>